<proteinExistence type="inferred from homology"/>
<evidence type="ECO:0000313" key="10">
    <source>
        <dbReference type="EMBL" id="QCI26030.1"/>
    </source>
</evidence>
<comment type="pathway">
    <text evidence="1">Lipid metabolism; fatty acid biosynthesis.</text>
</comment>
<evidence type="ECO:0000256" key="3">
    <source>
        <dbReference type="ARBA" id="ARBA00018953"/>
    </source>
</evidence>
<dbReference type="Gene3D" id="3.30.70.250">
    <property type="entry name" value="Malonyl-CoA ACP transacylase, ACP-binding"/>
    <property type="match status" value="1"/>
</dbReference>
<dbReference type="Pfam" id="PF00698">
    <property type="entry name" value="Acyl_transf_1"/>
    <property type="match status" value="1"/>
</dbReference>
<dbReference type="GO" id="GO:0005829">
    <property type="term" value="C:cytosol"/>
    <property type="evidence" value="ECO:0007669"/>
    <property type="project" value="TreeGrafter"/>
</dbReference>
<evidence type="ECO:0000256" key="7">
    <source>
        <dbReference type="PIRNR" id="PIRNR000446"/>
    </source>
</evidence>
<dbReference type="RefSeq" id="WP_158350632.1">
    <property type="nucleotide sequence ID" value="NZ_CP032999.1"/>
</dbReference>
<dbReference type="InterPro" id="IPR024925">
    <property type="entry name" value="Malonyl_CoA-ACP_transAc"/>
</dbReference>
<dbReference type="InterPro" id="IPR016036">
    <property type="entry name" value="Malonyl_transacylase_ACP-bd"/>
</dbReference>
<organism evidence="10 11">
    <name type="scientific">Buchnera aphidicola</name>
    <name type="common">Sarucallis kahawaluokalani</name>
    <dbReference type="NCBI Taxonomy" id="1241878"/>
    <lineage>
        <taxon>Bacteria</taxon>
        <taxon>Pseudomonadati</taxon>
        <taxon>Pseudomonadota</taxon>
        <taxon>Gammaproteobacteria</taxon>
        <taxon>Enterobacterales</taxon>
        <taxon>Erwiniaceae</taxon>
        <taxon>Buchnera</taxon>
    </lineage>
</organism>
<feature type="domain" description="Malonyl-CoA:ACP transacylase (MAT)" evidence="9">
    <location>
        <begin position="6"/>
        <end position="294"/>
    </location>
</feature>
<name>A0A4D6YJG7_9GAMM</name>
<dbReference type="InterPro" id="IPR014043">
    <property type="entry name" value="Acyl_transferase_dom"/>
</dbReference>
<dbReference type="PANTHER" id="PTHR42681:SF1">
    <property type="entry name" value="MALONYL-COA-ACYL CARRIER PROTEIN TRANSACYLASE, MITOCHONDRIAL"/>
    <property type="match status" value="1"/>
</dbReference>
<dbReference type="EMBL" id="CP032999">
    <property type="protein sequence ID" value="QCI26030.1"/>
    <property type="molecule type" value="Genomic_DNA"/>
</dbReference>
<dbReference type="OrthoDB" id="9808564at2"/>
<dbReference type="Proteomes" id="UP000298685">
    <property type="component" value="Chromosome"/>
</dbReference>
<dbReference type="SUPFAM" id="SSF52151">
    <property type="entry name" value="FabD/lysophospholipase-like"/>
    <property type="match status" value="1"/>
</dbReference>
<dbReference type="EC" id="2.3.1.39" evidence="2 7"/>
<evidence type="ECO:0000256" key="5">
    <source>
        <dbReference type="ARBA" id="ARBA00023315"/>
    </source>
</evidence>
<sequence>MKIAMIFPGQSIQNINQILHLNKYNHVIKNTFDEASEYLHYNIWKNIQKKKYIIKKQGYAQPILITIAVAIYRFWKKISGKNPHIVSGHSLGEYSALICSDAIKFSEGLLLVQRREHMMKKNSSSLEIQMQAIIGLSKNIIVEILKKNHLIKFISIASINSKNQVIISGYKKPVEKINITLEALGAIIIPLKIDVAAHCFIMKKIYRKFSKQIKKILIKKTKYPVINSTIIKKQNKSDTIQKNFIKQLSHPVQWEKTMHIITLTSDIILEISTNNVLKKICKDNNYINIISINNFKNIKLTLNLLK</sequence>
<protein>
    <recommendedName>
        <fullName evidence="3 7">Malonyl CoA-acyl carrier protein transacylase</fullName>
        <ecNumber evidence="2 7">2.3.1.39</ecNumber>
    </recommendedName>
</protein>
<dbReference type="PANTHER" id="PTHR42681">
    <property type="entry name" value="MALONYL-COA-ACYL CARRIER PROTEIN TRANSACYLASE, MITOCHONDRIAL"/>
    <property type="match status" value="1"/>
</dbReference>
<dbReference type="InterPro" id="IPR001227">
    <property type="entry name" value="Ac_transferase_dom_sf"/>
</dbReference>
<comment type="similarity">
    <text evidence="7">Belongs to the fabD family.</text>
</comment>
<dbReference type="GO" id="GO:0006633">
    <property type="term" value="P:fatty acid biosynthetic process"/>
    <property type="evidence" value="ECO:0007669"/>
    <property type="project" value="UniProtKB-UniPathway"/>
</dbReference>
<dbReference type="InterPro" id="IPR016035">
    <property type="entry name" value="Acyl_Trfase/lysoPLipase"/>
</dbReference>
<keyword evidence="4 7" id="KW-0808">Transferase</keyword>
<keyword evidence="5 7" id="KW-0012">Acyltransferase</keyword>
<dbReference type="SMART" id="SM00827">
    <property type="entry name" value="PKS_AT"/>
    <property type="match status" value="1"/>
</dbReference>
<gene>
    <name evidence="10" type="ORF">D9V78_01200</name>
</gene>
<comment type="catalytic activity">
    <reaction evidence="6 7">
        <text>holo-[ACP] + malonyl-CoA = malonyl-[ACP] + CoA</text>
        <dbReference type="Rhea" id="RHEA:41792"/>
        <dbReference type="Rhea" id="RHEA-COMP:9623"/>
        <dbReference type="Rhea" id="RHEA-COMP:9685"/>
        <dbReference type="ChEBI" id="CHEBI:57287"/>
        <dbReference type="ChEBI" id="CHEBI:57384"/>
        <dbReference type="ChEBI" id="CHEBI:64479"/>
        <dbReference type="ChEBI" id="CHEBI:78449"/>
        <dbReference type="EC" id="2.3.1.39"/>
    </reaction>
</comment>
<dbReference type="GO" id="GO:0004314">
    <property type="term" value="F:[acyl-carrier-protein] S-malonyltransferase activity"/>
    <property type="evidence" value="ECO:0007669"/>
    <property type="project" value="UniProtKB-EC"/>
</dbReference>
<accession>A0A4D6YJG7</accession>
<dbReference type="SUPFAM" id="SSF55048">
    <property type="entry name" value="Probable ACP-binding domain of malonyl-CoA ACP transacylase"/>
    <property type="match status" value="1"/>
</dbReference>
<reference evidence="10 11" key="1">
    <citation type="submission" date="2018-10" db="EMBL/GenBank/DDBJ databases">
        <title>Comparative functional genomics of the obligate endosymbiont Buchnera aphidicola.</title>
        <authorList>
            <person name="Chong R.A."/>
        </authorList>
    </citation>
    <scope>NUCLEOTIDE SEQUENCE [LARGE SCALE GENOMIC DNA]</scope>
    <source>
        <strain evidence="10 11">Ska</strain>
    </source>
</reference>
<evidence type="ECO:0000256" key="4">
    <source>
        <dbReference type="ARBA" id="ARBA00022679"/>
    </source>
</evidence>
<evidence type="ECO:0000256" key="6">
    <source>
        <dbReference type="ARBA" id="ARBA00048462"/>
    </source>
</evidence>
<dbReference type="InterPro" id="IPR050858">
    <property type="entry name" value="Mal-CoA-ACP_Trans/PKS_FabD"/>
</dbReference>
<dbReference type="UniPathway" id="UPA00094"/>
<feature type="active site" evidence="8">
    <location>
        <position position="198"/>
    </location>
</feature>
<evidence type="ECO:0000313" key="11">
    <source>
        <dbReference type="Proteomes" id="UP000298685"/>
    </source>
</evidence>
<evidence type="ECO:0000259" key="9">
    <source>
        <dbReference type="SMART" id="SM00827"/>
    </source>
</evidence>
<dbReference type="Gene3D" id="3.40.366.10">
    <property type="entry name" value="Malonyl-Coenzyme A Acyl Carrier Protein, domain 2"/>
    <property type="match status" value="1"/>
</dbReference>
<dbReference type="AlphaFoldDB" id="A0A4D6YJG7"/>
<evidence type="ECO:0000256" key="1">
    <source>
        <dbReference type="ARBA" id="ARBA00005194"/>
    </source>
</evidence>
<evidence type="ECO:0000256" key="8">
    <source>
        <dbReference type="PIRSR" id="PIRSR000446-1"/>
    </source>
</evidence>
<dbReference type="PIRSF" id="PIRSF000446">
    <property type="entry name" value="Mct"/>
    <property type="match status" value="1"/>
</dbReference>
<evidence type="ECO:0000256" key="2">
    <source>
        <dbReference type="ARBA" id="ARBA00013258"/>
    </source>
</evidence>
<feature type="active site" evidence="8">
    <location>
        <position position="90"/>
    </location>
</feature>